<evidence type="ECO:0000256" key="6">
    <source>
        <dbReference type="ARBA" id="ARBA00022964"/>
    </source>
</evidence>
<dbReference type="InterPro" id="IPR050690">
    <property type="entry name" value="JHDM1_Histone_Demethylase"/>
</dbReference>
<name>A0A6S7HQ42_PARCT</name>
<evidence type="ECO:0000256" key="11">
    <source>
        <dbReference type="ARBA" id="ARBA00023242"/>
    </source>
</evidence>
<organism evidence="12 13">
    <name type="scientific">Paramuricea clavata</name>
    <name type="common">Red gorgonian</name>
    <name type="synonym">Violescent sea-whip</name>
    <dbReference type="NCBI Taxonomy" id="317549"/>
    <lineage>
        <taxon>Eukaryota</taxon>
        <taxon>Metazoa</taxon>
        <taxon>Cnidaria</taxon>
        <taxon>Anthozoa</taxon>
        <taxon>Octocorallia</taxon>
        <taxon>Malacalcyonacea</taxon>
        <taxon>Plexauridae</taxon>
        <taxon>Paramuricea</taxon>
    </lineage>
</organism>
<keyword evidence="11" id="KW-0539">Nucleus</keyword>
<evidence type="ECO:0000256" key="8">
    <source>
        <dbReference type="ARBA" id="ARBA00023004"/>
    </source>
</evidence>
<dbReference type="InterPro" id="IPR019786">
    <property type="entry name" value="Zinc_finger_PHD-type_CS"/>
</dbReference>
<sequence length="277" mass="32130">MASDLYCICRKPYDYMQFMIQCDACDDWFHGGCVGIEEYQGNDIERYHCPRCAPRYGPLTWKRQENFHRHDYSDNKAECKAVQAGTAVFIKQLKTKQFASSEGILLKCRGKDLTLDYFAKKGFRKPIFVEAKDGLGLVVPKTSFSVTDVQQFVGPNFELDIIDVARQGDVKMKMSDWTAYFMTKRRQKTLNVISLEFSRTSLSKLVHGPKIVREIDWVNRFWPEHGADDSPAHPKPYVQKYCLMGVKDSYTDFHVDFGGSSVWYHVLWVSFVYKSRD</sequence>
<keyword evidence="2" id="KW-0479">Metal-binding</keyword>
<keyword evidence="13" id="KW-1185">Reference proteome</keyword>
<dbReference type="Gene3D" id="2.60.120.650">
    <property type="entry name" value="Cupin"/>
    <property type="match status" value="1"/>
</dbReference>
<evidence type="ECO:0000256" key="3">
    <source>
        <dbReference type="ARBA" id="ARBA00022771"/>
    </source>
</evidence>
<dbReference type="CDD" id="cd15554">
    <property type="entry name" value="PHD_PHF2_like"/>
    <property type="match status" value="1"/>
</dbReference>
<evidence type="ECO:0000256" key="7">
    <source>
        <dbReference type="ARBA" id="ARBA00023002"/>
    </source>
</evidence>
<dbReference type="GO" id="GO:0006325">
    <property type="term" value="P:chromatin organization"/>
    <property type="evidence" value="ECO:0007669"/>
    <property type="project" value="UniProtKB-KW"/>
</dbReference>
<keyword evidence="8" id="KW-0408">Iron</keyword>
<dbReference type="OrthoDB" id="5876800at2759"/>
<dbReference type="PROSITE" id="PS51184">
    <property type="entry name" value="JMJC"/>
    <property type="match status" value="1"/>
</dbReference>
<evidence type="ECO:0000256" key="2">
    <source>
        <dbReference type="ARBA" id="ARBA00022723"/>
    </source>
</evidence>
<dbReference type="GO" id="GO:0051213">
    <property type="term" value="F:dioxygenase activity"/>
    <property type="evidence" value="ECO:0007669"/>
    <property type="project" value="UniProtKB-KW"/>
</dbReference>
<dbReference type="Pfam" id="PF00628">
    <property type="entry name" value="PHD"/>
    <property type="match status" value="1"/>
</dbReference>
<keyword evidence="7" id="KW-0560">Oxidoreductase</keyword>
<dbReference type="SMART" id="SM00249">
    <property type="entry name" value="PHD"/>
    <property type="match status" value="1"/>
</dbReference>
<keyword evidence="10" id="KW-0804">Transcription</keyword>
<keyword evidence="6" id="KW-0223">Dioxygenase</keyword>
<evidence type="ECO:0000256" key="10">
    <source>
        <dbReference type="ARBA" id="ARBA00023163"/>
    </source>
</evidence>
<protein>
    <submittedName>
        <fullName evidence="12">Lysine-specific demethylase 7A</fullName>
    </submittedName>
</protein>
<dbReference type="InterPro" id="IPR019787">
    <property type="entry name" value="Znf_PHD-finger"/>
</dbReference>
<dbReference type="GO" id="GO:0008270">
    <property type="term" value="F:zinc ion binding"/>
    <property type="evidence" value="ECO:0007669"/>
    <property type="project" value="UniProtKB-KW"/>
</dbReference>
<keyword evidence="9" id="KW-0805">Transcription regulation</keyword>
<dbReference type="EMBL" id="CACRXK020005345">
    <property type="protein sequence ID" value="CAB4005893.1"/>
    <property type="molecule type" value="Genomic_DNA"/>
</dbReference>
<evidence type="ECO:0000256" key="9">
    <source>
        <dbReference type="ARBA" id="ARBA00023015"/>
    </source>
</evidence>
<evidence type="ECO:0000313" key="13">
    <source>
        <dbReference type="Proteomes" id="UP001152795"/>
    </source>
</evidence>
<dbReference type="AlphaFoldDB" id="A0A6S7HQ42"/>
<accession>A0A6S7HQ42</accession>
<evidence type="ECO:0000313" key="12">
    <source>
        <dbReference type="EMBL" id="CAB4005893.1"/>
    </source>
</evidence>
<dbReference type="PANTHER" id="PTHR23123">
    <property type="entry name" value="PHD/F-BOX CONTAINING PROTEIN"/>
    <property type="match status" value="1"/>
</dbReference>
<comment type="subcellular location">
    <subcellularLocation>
        <location evidence="1">Nucleus</location>
    </subcellularLocation>
</comment>
<dbReference type="InterPro" id="IPR003347">
    <property type="entry name" value="JmjC_dom"/>
</dbReference>
<evidence type="ECO:0000256" key="4">
    <source>
        <dbReference type="ARBA" id="ARBA00022833"/>
    </source>
</evidence>
<keyword evidence="4" id="KW-0862">Zinc</keyword>
<evidence type="ECO:0000256" key="1">
    <source>
        <dbReference type="ARBA" id="ARBA00004123"/>
    </source>
</evidence>
<keyword evidence="5" id="KW-0156">Chromatin regulator</keyword>
<evidence type="ECO:0000256" key="5">
    <source>
        <dbReference type="ARBA" id="ARBA00022853"/>
    </source>
</evidence>
<reference evidence="12" key="1">
    <citation type="submission" date="2020-04" db="EMBL/GenBank/DDBJ databases">
        <authorList>
            <person name="Alioto T."/>
            <person name="Alioto T."/>
            <person name="Gomez Garrido J."/>
        </authorList>
    </citation>
    <scope>NUCLEOTIDE SEQUENCE</scope>
    <source>
        <strain evidence="12">A484AB</strain>
    </source>
</reference>
<dbReference type="InterPro" id="IPR011011">
    <property type="entry name" value="Znf_FYVE_PHD"/>
</dbReference>
<dbReference type="GO" id="GO:0005634">
    <property type="term" value="C:nucleus"/>
    <property type="evidence" value="ECO:0007669"/>
    <property type="project" value="UniProtKB-SubCell"/>
</dbReference>
<proteinExistence type="predicted"/>
<dbReference type="PROSITE" id="PS50016">
    <property type="entry name" value="ZF_PHD_2"/>
    <property type="match status" value="1"/>
</dbReference>
<comment type="caution">
    <text evidence="12">The sequence shown here is derived from an EMBL/GenBank/DDBJ whole genome shotgun (WGS) entry which is preliminary data.</text>
</comment>
<gene>
    <name evidence="12" type="ORF">PACLA_8A055143</name>
</gene>
<keyword evidence="3" id="KW-0863">Zinc-finger</keyword>
<dbReference type="PROSITE" id="PS01359">
    <property type="entry name" value="ZF_PHD_1"/>
    <property type="match status" value="1"/>
</dbReference>
<dbReference type="InterPro" id="IPR001965">
    <property type="entry name" value="Znf_PHD"/>
</dbReference>
<dbReference type="SUPFAM" id="SSF51197">
    <property type="entry name" value="Clavaminate synthase-like"/>
    <property type="match status" value="1"/>
</dbReference>
<dbReference type="SUPFAM" id="SSF57903">
    <property type="entry name" value="FYVE/PHD zinc finger"/>
    <property type="match status" value="1"/>
</dbReference>
<dbReference type="Proteomes" id="UP001152795">
    <property type="component" value="Unassembled WGS sequence"/>
</dbReference>